<reference evidence="3 4" key="1">
    <citation type="journal article" name="Sci. Rep.">
        <title>Telomere-to-telomere assembled and centromere annotated genomes of the two main subspecies of the button mushroom Agaricus bisporus reveal especially polymorphic chromosome ends.</title>
        <authorList>
            <person name="Sonnenberg A.S.M."/>
            <person name="Sedaghat-Telgerd N."/>
            <person name="Lavrijssen B."/>
            <person name="Ohm R.A."/>
            <person name="Hendrickx P.M."/>
            <person name="Scholtmeijer K."/>
            <person name="Baars J.J.P."/>
            <person name="van Peer A."/>
        </authorList>
    </citation>
    <scope>NUCLEOTIDE SEQUENCE [LARGE SCALE GENOMIC DNA]</scope>
    <source>
        <strain evidence="3 4">H119_p4</strain>
    </source>
</reference>
<feature type="compositionally biased region" description="Basic and acidic residues" evidence="1">
    <location>
        <begin position="1177"/>
        <end position="1186"/>
    </location>
</feature>
<dbReference type="InterPro" id="IPR035899">
    <property type="entry name" value="DBL_dom_sf"/>
</dbReference>
<feature type="compositionally biased region" description="Polar residues" evidence="1">
    <location>
        <begin position="257"/>
        <end position="287"/>
    </location>
</feature>
<feature type="region of interest" description="Disordered" evidence="1">
    <location>
        <begin position="370"/>
        <end position="395"/>
    </location>
</feature>
<dbReference type="AlphaFoldDB" id="A0A8H7C119"/>
<dbReference type="Proteomes" id="UP000629468">
    <property type="component" value="Unassembled WGS sequence"/>
</dbReference>
<dbReference type="Pfam" id="PF00621">
    <property type="entry name" value="RhoGEF"/>
    <property type="match status" value="1"/>
</dbReference>
<evidence type="ECO:0000313" key="3">
    <source>
        <dbReference type="EMBL" id="KAF7760754.1"/>
    </source>
</evidence>
<dbReference type="GO" id="GO:0005085">
    <property type="term" value="F:guanyl-nucleotide exchange factor activity"/>
    <property type="evidence" value="ECO:0007669"/>
    <property type="project" value="InterPro"/>
</dbReference>
<evidence type="ECO:0000259" key="2">
    <source>
        <dbReference type="PROSITE" id="PS50010"/>
    </source>
</evidence>
<dbReference type="PROSITE" id="PS50010">
    <property type="entry name" value="DH_2"/>
    <property type="match status" value="1"/>
</dbReference>
<feature type="compositionally biased region" description="Polar residues" evidence="1">
    <location>
        <begin position="166"/>
        <end position="180"/>
    </location>
</feature>
<feature type="compositionally biased region" description="Polar residues" evidence="1">
    <location>
        <begin position="14"/>
        <end position="24"/>
    </location>
</feature>
<feature type="region of interest" description="Disordered" evidence="1">
    <location>
        <begin position="79"/>
        <end position="113"/>
    </location>
</feature>
<evidence type="ECO:0000256" key="1">
    <source>
        <dbReference type="SAM" id="MobiDB-lite"/>
    </source>
</evidence>
<feature type="compositionally biased region" description="Polar residues" evidence="1">
    <location>
        <begin position="95"/>
        <end position="105"/>
    </location>
</feature>
<comment type="caution">
    <text evidence="3">The sequence shown here is derived from an EMBL/GenBank/DDBJ whole genome shotgun (WGS) entry which is preliminary data.</text>
</comment>
<feature type="region of interest" description="Disordered" evidence="1">
    <location>
        <begin position="610"/>
        <end position="636"/>
    </location>
</feature>
<evidence type="ECO:0000313" key="4">
    <source>
        <dbReference type="Proteomes" id="UP000629468"/>
    </source>
</evidence>
<feature type="region of interest" description="Disordered" evidence="1">
    <location>
        <begin position="1"/>
        <end position="24"/>
    </location>
</feature>
<feature type="region of interest" description="Disordered" evidence="1">
    <location>
        <begin position="155"/>
        <end position="344"/>
    </location>
</feature>
<feature type="compositionally biased region" description="Polar residues" evidence="1">
    <location>
        <begin position="219"/>
        <end position="232"/>
    </location>
</feature>
<feature type="compositionally biased region" description="Basic and acidic residues" evidence="1">
    <location>
        <begin position="319"/>
        <end position="334"/>
    </location>
</feature>
<feature type="domain" description="DH" evidence="2">
    <location>
        <begin position="704"/>
        <end position="852"/>
    </location>
</feature>
<accession>A0A8H7C119</accession>
<dbReference type="InterPro" id="IPR000219">
    <property type="entry name" value="DH_dom"/>
</dbReference>
<dbReference type="EMBL" id="JABXXO010000014">
    <property type="protein sequence ID" value="KAF7760754.1"/>
    <property type="molecule type" value="Genomic_DNA"/>
</dbReference>
<proteinExistence type="predicted"/>
<organism evidence="3 4">
    <name type="scientific">Agaricus bisporus var. burnettii</name>
    <dbReference type="NCBI Taxonomy" id="192524"/>
    <lineage>
        <taxon>Eukaryota</taxon>
        <taxon>Fungi</taxon>
        <taxon>Dikarya</taxon>
        <taxon>Basidiomycota</taxon>
        <taxon>Agaricomycotina</taxon>
        <taxon>Agaricomycetes</taxon>
        <taxon>Agaricomycetidae</taxon>
        <taxon>Agaricales</taxon>
        <taxon>Agaricineae</taxon>
        <taxon>Agaricaceae</taxon>
        <taxon>Agaricus</taxon>
    </lineage>
</organism>
<feature type="region of interest" description="Disordered" evidence="1">
    <location>
        <begin position="1150"/>
        <end position="1186"/>
    </location>
</feature>
<feature type="region of interest" description="Disordered" evidence="1">
    <location>
        <begin position="521"/>
        <end position="575"/>
    </location>
</feature>
<protein>
    <recommendedName>
        <fullName evidence="2">DH domain-containing protein</fullName>
    </recommendedName>
</protein>
<sequence>MPSATSRPARPLASPNTGAGFTTQHPTFYPPSYYAAANGFSYSQKRRTGAVQPIIASRNGYSDTASHYESFMPVSYIPNTSSSESSFEIKPPPTNHYNNSHASKSSKLEKRQSQITGLPQLEANLLPSLRDTVGRMTRAPPPVAPSQYAFAQDDDLRQPREHASSVLKSNNPPSDFSSNAHDPRLLQKREFLSPRDPPPSDDSCSIHSTPPRTKGLKSTPRTLTPRTFQGQETPRVDSGAASSPRHTSLRPIKSILTRKSPTCIAPTTASVGSSKNTTHKSSLQTPKPNLDLPRSPSRTGHQQSKDRLHHTSPGNINALEREKHGKSPRPEKRLNSNIPRFRARPVIDHPQVSFSDSSDLERCYEQGRKEQRKLTVTNAGPLSNSSFSDHNYGVKFPLRQPQSGVGLGLDYHFPEAKSNRVKLDNESSNIRPGNAARNAPRVSIVSFASSVSCYSTASDDLPLAVQPKSDYERQREALLKLVSTLDQKPQRRATRSSESSDYHGVEGVAYSASSELIAHDEFQQTSVVPNSRTKESRRRSQYMPGSMPISVVESSLTPSPRGETKPETNEIGGTTARLARRSLMIAAQEREAFGLRPSDSEEYRREYEKLRHHSRYGSRLSESSVEDLNEPQDSALSHEASHMFHSIQAMSLPPEHSGSVLGNGDFKRERPKLEKHRALKTNSPIISPEAEALRHTAEESVEEPLSRLMDQLWETERNFVKQMQTCIQYYVLPLRVHGSRAWISGVPPDISRFLDWFEDILHLHEQVLEISRGPKYDVIRQIVLFLPRFEIYQPYIARLEEFSRRLGNLQEGESDFGCFVDLQDKQMQKTGWSLARYISEPDKRLQGYLHLFSVGIFSTMWASSDSPNFSTLGFASDNTATGPSVYTRLQPQEQEHQSIVTLLARFESPCSLGYLADRKRTLLWNGHLVLRCLSSEDRRPHHMDKERDTRTRTLSRVINASGDKGSDISHFDGHRKSFSSYGSGSGYSMTEDGFQEEPLGLCKDSTRSIQVSASVFSDIVIFGEPVPGTSNSNPMSYRLLDSIGLARVFSVQERVLESGERLSKPEKRYLTTVDSTSVMVELIPINSTDSTLRNMIPRIECVQISQPESASCTSTPNICQDCFSAFRRSRDHTTQLWCRPWKNMNTITPQIPTTYGDSGLPLLKSPPGSQAHASRPRPRDTSVSIEEREERSWWSFRFHQVMTSKRQVTFTM</sequence>
<name>A0A8H7C119_AGABI</name>
<dbReference type="SUPFAM" id="SSF48065">
    <property type="entry name" value="DBL homology domain (DH-domain)"/>
    <property type="match status" value="1"/>
</dbReference>
<dbReference type="Gene3D" id="1.20.900.10">
    <property type="entry name" value="Dbl homology (DH) domain"/>
    <property type="match status" value="1"/>
</dbReference>
<feature type="compositionally biased region" description="Basic and acidic residues" evidence="1">
    <location>
        <begin position="181"/>
        <end position="193"/>
    </location>
</feature>
<feature type="compositionally biased region" description="Polar residues" evidence="1">
    <location>
        <begin position="374"/>
        <end position="389"/>
    </location>
</feature>
<gene>
    <name evidence="3" type="ORF">Agabi119p4_10163</name>
</gene>